<proteinExistence type="predicted"/>
<dbReference type="PANTHER" id="PTHR13136:SF11">
    <property type="entry name" value="TESTIS-EXPRESSED PROTEIN 30"/>
    <property type="match status" value="1"/>
</dbReference>
<gene>
    <name evidence="2" type="ORF">SAMN06265368_4785</name>
</gene>
<evidence type="ECO:0000259" key="1">
    <source>
        <dbReference type="Pfam" id="PF20408"/>
    </source>
</evidence>
<evidence type="ECO:0000313" key="2">
    <source>
        <dbReference type="EMBL" id="SNZ21660.1"/>
    </source>
</evidence>
<dbReference type="SUPFAM" id="SSF53474">
    <property type="entry name" value="alpha/beta-Hydrolases"/>
    <property type="match status" value="1"/>
</dbReference>
<dbReference type="Gene3D" id="3.40.50.1820">
    <property type="entry name" value="alpha/beta hydrolase"/>
    <property type="match status" value="1"/>
</dbReference>
<evidence type="ECO:0000313" key="3">
    <source>
        <dbReference type="Proteomes" id="UP000219439"/>
    </source>
</evidence>
<sequence length="249" mass="27619">MSATPTLTADSPFDFLITQPEGEAKAVFLFAHGSGGPMDSPFMERMANMLSERGLVVVRFEFSYMARRRVDGKRRPSGRAERWVHHFKRAVEELLEGESWNKSWDALPFVIGGKSMGGRLAAMLAGDEELDLAVKAVAVLGYPFHPQGKSEAEHWRLEPLEKSLLPILICQGERDDFGWWDEVDVLDLPQQVTLEWITDGSHDLGPTGKSEATMKSNMLHAADLVAEFAANPPVLTFEFAKDGEEGASE</sequence>
<protein>
    <recommendedName>
        <fullName evidence="1">KANL3/Tex30 alpha/beta hydrolase-like domain-containing protein</fullName>
    </recommendedName>
</protein>
<organism evidence="2 3">
    <name type="scientific">Cohaesibacter gelatinilyticus</name>
    <dbReference type="NCBI Taxonomy" id="372072"/>
    <lineage>
        <taxon>Bacteria</taxon>
        <taxon>Pseudomonadati</taxon>
        <taxon>Pseudomonadota</taxon>
        <taxon>Alphaproteobacteria</taxon>
        <taxon>Hyphomicrobiales</taxon>
        <taxon>Cohaesibacteraceae</taxon>
    </lineage>
</organism>
<dbReference type="Proteomes" id="UP000219439">
    <property type="component" value="Unassembled WGS sequence"/>
</dbReference>
<dbReference type="InterPro" id="IPR029058">
    <property type="entry name" value="AB_hydrolase_fold"/>
</dbReference>
<keyword evidence="3" id="KW-1185">Reference proteome</keyword>
<dbReference type="RefSeq" id="WP_210200998.1">
    <property type="nucleotide sequence ID" value="NZ_OBEL01000010.1"/>
</dbReference>
<dbReference type="InterPro" id="IPR026555">
    <property type="entry name" value="NSL3/Tex30"/>
</dbReference>
<dbReference type="AlphaFoldDB" id="A0A285PIU3"/>
<name>A0A285PIU3_9HYPH</name>
<dbReference type="InterPro" id="IPR046879">
    <property type="entry name" value="KANL3/Tex30_Abhydrolase"/>
</dbReference>
<reference evidence="2 3" key="1">
    <citation type="submission" date="2017-09" db="EMBL/GenBank/DDBJ databases">
        <authorList>
            <person name="Ehlers B."/>
            <person name="Leendertz F.H."/>
        </authorList>
    </citation>
    <scope>NUCLEOTIDE SEQUENCE [LARGE SCALE GENOMIC DNA]</scope>
    <source>
        <strain evidence="2 3">DSM 18289</strain>
    </source>
</reference>
<dbReference type="Pfam" id="PF20408">
    <property type="entry name" value="Abhydrolase_11"/>
    <property type="match status" value="1"/>
</dbReference>
<feature type="domain" description="KANL3/Tex30 alpha/beta hydrolase-like" evidence="1">
    <location>
        <begin position="25"/>
        <end position="229"/>
    </location>
</feature>
<dbReference type="PANTHER" id="PTHR13136">
    <property type="entry name" value="TESTIS DEVELOPMENT PROTEIN PRTD"/>
    <property type="match status" value="1"/>
</dbReference>
<accession>A0A285PIU3</accession>
<dbReference type="EMBL" id="OBEL01000010">
    <property type="protein sequence ID" value="SNZ21660.1"/>
    <property type="molecule type" value="Genomic_DNA"/>
</dbReference>